<sequence>MEPALRRAAVGSCGRCSITWRRQLSIGSAQRSFPTPSTHARTIYSSAARLDSKRAPVASPSRATSTDFTSGTVPKDDFYAIGKGPGESSPRLTPDNLFHPFSKSPVPEFRRRAAFMRQHAYCPHPDHQPTKLQTVAPKAGEEEDTKADSSLMPPAHVDFECPDCGIHVYCSKEHWMDHYEKHLEVCDTLRQINEDDHDLRSGRVFTEANLPDMQLDEAAVNMTNWDTFMYTREFEAVNSDRSMRQITRLLTYPITIASVLHELSPYTINKGERLTVEGLKSFSALRYNLHPPRSGRGASVQQIRPEPPAVRVFVLGARAESSLPRPAWVQLAHMFPEARLHLIFIGPESMANRDDEFPLPERTPSNPFGAVVEDRVWYKMKISTIVDYYHTIHQTGHFAPYDPYFDCFVLFHPGLGHPASSHDWEETLPLLLETKVPIISTGYTQYDLERDVEWVHKKSGGEFDVLLEPGENIFRSLRWDLNDLDPQDVSCGNWGVWAFRGKRYEATTKDS</sequence>
<dbReference type="PANTHER" id="PTHR28069:SF1">
    <property type="entry name" value="PROTEIN MSS51, MITOCHONDRIAL"/>
    <property type="match status" value="1"/>
</dbReference>
<dbReference type="PANTHER" id="PTHR28069">
    <property type="entry name" value="GH20023P"/>
    <property type="match status" value="1"/>
</dbReference>
<dbReference type="OMA" id="CSEEHWA"/>
<evidence type="ECO:0000256" key="1">
    <source>
        <dbReference type="SAM" id="MobiDB-lite"/>
    </source>
</evidence>
<dbReference type="Proteomes" id="UP000028524">
    <property type="component" value="Unassembled WGS sequence"/>
</dbReference>
<protein>
    <submittedName>
        <fullName evidence="4">Uncharacterized protein</fullName>
    </submittedName>
</protein>
<evidence type="ECO:0000259" key="3">
    <source>
        <dbReference type="Pfam" id="PF20179"/>
    </source>
</evidence>
<dbReference type="STRING" id="1283841.A0A084QXS8"/>
<dbReference type="FunCoup" id="A0A084QXS8">
    <property type="interactions" value="127"/>
</dbReference>
<dbReference type="InParanoid" id="A0A084QXS8"/>
<dbReference type="InterPro" id="IPR046824">
    <property type="entry name" value="Mss51-like_C"/>
</dbReference>
<dbReference type="OrthoDB" id="5282002at2759"/>
<dbReference type="HOGENOM" id="CLU_033072_0_0_1"/>
<dbReference type="SUPFAM" id="SSF144232">
    <property type="entry name" value="HIT/MYND zinc finger-like"/>
    <property type="match status" value="1"/>
</dbReference>
<proteinExistence type="predicted"/>
<reference evidence="4 5" key="1">
    <citation type="journal article" date="2014" name="BMC Genomics">
        <title>Comparative genome sequencing reveals chemotype-specific gene clusters in the toxigenic black mold Stachybotrys.</title>
        <authorList>
            <person name="Semeiks J."/>
            <person name="Borek D."/>
            <person name="Otwinowski Z."/>
            <person name="Grishin N.V."/>
        </authorList>
    </citation>
    <scope>NUCLEOTIDE SEQUENCE [LARGE SCALE GENOMIC DNA]</scope>
    <source>
        <strain evidence="4 5">IBT 40285</strain>
    </source>
</reference>
<name>A0A084QXS8_STAC4</name>
<evidence type="ECO:0000313" key="5">
    <source>
        <dbReference type="Proteomes" id="UP000028524"/>
    </source>
</evidence>
<feature type="compositionally biased region" description="Polar residues" evidence="1">
    <location>
        <begin position="61"/>
        <end position="72"/>
    </location>
</feature>
<organism evidence="4 5">
    <name type="scientific">Stachybotrys chlorohalonatus (strain IBT 40285)</name>
    <dbReference type="NCBI Taxonomy" id="1283841"/>
    <lineage>
        <taxon>Eukaryota</taxon>
        <taxon>Fungi</taxon>
        <taxon>Dikarya</taxon>
        <taxon>Ascomycota</taxon>
        <taxon>Pezizomycotina</taxon>
        <taxon>Sordariomycetes</taxon>
        <taxon>Hypocreomycetidae</taxon>
        <taxon>Hypocreales</taxon>
        <taxon>Stachybotryaceae</taxon>
        <taxon>Stachybotrys</taxon>
    </lineage>
</organism>
<dbReference type="Pfam" id="PF20179">
    <property type="entry name" value="MSS51_C"/>
    <property type="match status" value="1"/>
</dbReference>
<dbReference type="GO" id="GO:0033617">
    <property type="term" value="P:mitochondrial respiratory chain complex IV assembly"/>
    <property type="evidence" value="ECO:0007669"/>
    <property type="project" value="TreeGrafter"/>
</dbReference>
<gene>
    <name evidence="4" type="ORF">S40285_01211</name>
</gene>
<keyword evidence="5" id="KW-1185">Reference proteome</keyword>
<dbReference type="GO" id="GO:0005739">
    <property type="term" value="C:mitochondrion"/>
    <property type="evidence" value="ECO:0007669"/>
    <property type="project" value="GOC"/>
</dbReference>
<feature type="domain" description="Mitochondrial splicing suppressor 51-like C-terminal" evidence="3">
    <location>
        <begin position="296"/>
        <end position="482"/>
    </location>
</feature>
<dbReference type="AlphaFoldDB" id="A0A084QXS8"/>
<dbReference type="Pfam" id="PF13824">
    <property type="entry name" value="zf-Mss51"/>
    <property type="match status" value="1"/>
</dbReference>
<dbReference type="InterPro" id="IPR032717">
    <property type="entry name" value="Mss51_Znf"/>
</dbReference>
<dbReference type="EMBL" id="KL659708">
    <property type="protein sequence ID" value="KFA68763.1"/>
    <property type="molecule type" value="Genomic_DNA"/>
</dbReference>
<evidence type="ECO:0000259" key="2">
    <source>
        <dbReference type="Pfam" id="PF13824"/>
    </source>
</evidence>
<feature type="domain" description="Mitochondrial splicing suppressor 51 zinc-finger" evidence="2">
    <location>
        <begin position="121"/>
        <end position="199"/>
    </location>
</feature>
<feature type="region of interest" description="Disordered" evidence="1">
    <location>
        <begin position="50"/>
        <end position="94"/>
    </location>
</feature>
<evidence type="ECO:0000313" key="4">
    <source>
        <dbReference type="EMBL" id="KFA68763.1"/>
    </source>
</evidence>
<accession>A0A084QXS8</accession>